<dbReference type="AlphaFoldDB" id="A0A0D6JRQ2"/>
<dbReference type="Pfam" id="PF00582">
    <property type="entry name" value="Usp"/>
    <property type="match status" value="1"/>
</dbReference>
<dbReference type="PANTHER" id="PTHR46268">
    <property type="entry name" value="STRESS RESPONSE PROTEIN NHAX"/>
    <property type="match status" value="1"/>
</dbReference>
<dbReference type="PIRSF" id="PIRSF006276">
    <property type="entry name" value="UspA"/>
    <property type="match status" value="1"/>
</dbReference>
<evidence type="ECO:0000256" key="1">
    <source>
        <dbReference type="ARBA" id="ARBA00008791"/>
    </source>
</evidence>
<dbReference type="InterPro" id="IPR014729">
    <property type="entry name" value="Rossmann-like_a/b/a_fold"/>
</dbReference>
<dbReference type="EMBL" id="CSTE01000002">
    <property type="protein sequence ID" value="CQR50318.1"/>
    <property type="molecule type" value="Genomic_DNA"/>
</dbReference>
<dbReference type="Proteomes" id="UP000198902">
    <property type="component" value="Unassembled WGS sequence"/>
</dbReference>
<protein>
    <submittedName>
        <fullName evidence="3">Putative universal stress protein</fullName>
    </submittedName>
</protein>
<dbReference type="SUPFAM" id="SSF52402">
    <property type="entry name" value="Adenine nucleotide alpha hydrolases-like"/>
    <property type="match status" value="1"/>
</dbReference>
<dbReference type="RefSeq" id="WP_089778326.1">
    <property type="nucleotide sequence ID" value="NZ_CABLRR010000002.1"/>
</dbReference>
<comment type="similarity">
    <text evidence="1">Belongs to the universal stress protein A family.</text>
</comment>
<name>A0A0D6JRQ2_9EURY</name>
<feature type="domain" description="UspA" evidence="2">
    <location>
        <begin position="1"/>
        <end position="141"/>
    </location>
</feature>
<dbReference type="OrthoDB" id="105697at2157"/>
<evidence type="ECO:0000313" key="4">
    <source>
        <dbReference type="Proteomes" id="UP000198902"/>
    </source>
</evidence>
<accession>A0A0D6JRQ2</accession>
<dbReference type="PANTHER" id="PTHR46268:SF6">
    <property type="entry name" value="UNIVERSAL STRESS PROTEIN UP12"/>
    <property type="match status" value="1"/>
</dbReference>
<dbReference type="InterPro" id="IPR006016">
    <property type="entry name" value="UspA"/>
</dbReference>
<dbReference type="PRINTS" id="PR01438">
    <property type="entry name" value="UNVRSLSTRESS"/>
</dbReference>
<sequence length="145" mass="15661">MYSHILFPTDGSDCADAALDHAIEHARTYDATLMALYVADVREVGYAAPALSLERVREALLESGEQVLNRVAERAREAGVEVETVVSEGTPASEIIRHADEQEADLVVMGTHGRSGIDRYLIGSVAERVVRGSDAPVLTVRQESA</sequence>
<dbReference type="CDD" id="cd00293">
    <property type="entry name" value="USP-like"/>
    <property type="match status" value="1"/>
</dbReference>
<dbReference type="InterPro" id="IPR006015">
    <property type="entry name" value="Universal_stress_UspA"/>
</dbReference>
<gene>
    <name evidence="3" type="ORF">BN996_01795</name>
</gene>
<keyword evidence="4" id="KW-1185">Reference proteome</keyword>
<proteinExistence type="inferred from homology"/>
<dbReference type="Gene3D" id="3.40.50.620">
    <property type="entry name" value="HUPs"/>
    <property type="match status" value="1"/>
</dbReference>
<organism evidence="3 4">
    <name type="scientific">Haloferax massiliensis</name>
    <dbReference type="NCBI Taxonomy" id="1476858"/>
    <lineage>
        <taxon>Archaea</taxon>
        <taxon>Methanobacteriati</taxon>
        <taxon>Methanobacteriota</taxon>
        <taxon>Stenosarchaea group</taxon>
        <taxon>Halobacteria</taxon>
        <taxon>Halobacteriales</taxon>
        <taxon>Haloferacaceae</taxon>
        <taxon>Haloferax</taxon>
    </lineage>
</organism>
<reference evidence="4" key="1">
    <citation type="submission" date="2015-03" db="EMBL/GenBank/DDBJ databases">
        <authorList>
            <person name="Urmite Genomes"/>
        </authorList>
    </citation>
    <scope>NUCLEOTIDE SEQUENCE [LARGE SCALE GENOMIC DNA]</scope>
    <source>
        <strain evidence="4">Arc-Hr</strain>
    </source>
</reference>
<evidence type="ECO:0000259" key="2">
    <source>
        <dbReference type="Pfam" id="PF00582"/>
    </source>
</evidence>
<evidence type="ECO:0000313" key="3">
    <source>
        <dbReference type="EMBL" id="CQR50318.1"/>
    </source>
</evidence>